<evidence type="ECO:0000256" key="2">
    <source>
        <dbReference type="ARBA" id="ARBA00004429"/>
    </source>
</evidence>
<dbReference type="InterPro" id="IPR005330">
    <property type="entry name" value="MHYT_dom"/>
</dbReference>
<dbReference type="Pfam" id="PF00989">
    <property type="entry name" value="PAS"/>
    <property type="match status" value="1"/>
</dbReference>
<feature type="domain" description="MHYT" evidence="22">
    <location>
        <begin position="22"/>
        <end position="218"/>
    </location>
</feature>
<dbReference type="InterPro" id="IPR001789">
    <property type="entry name" value="Sig_transdc_resp-reg_receiver"/>
</dbReference>
<dbReference type="InterPro" id="IPR003661">
    <property type="entry name" value="HisK_dim/P_dom"/>
</dbReference>
<dbReference type="CDD" id="cd00130">
    <property type="entry name" value="PAS"/>
    <property type="match status" value="2"/>
</dbReference>
<dbReference type="SMART" id="SM00086">
    <property type="entry name" value="PAC"/>
    <property type="match status" value="2"/>
</dbReference>
<protein>
    <recommendedName>
        <fullName evidence="3">histidine kinase</fullName>
        <ecNumber evidence="3">2.7.13.3</ecNumber>
    </recommendedName>
</protein>
<proteinExistence type="predicted"/>
<dbReference type="PANTHER" id="PTHR43047:SF64">
    <property type="entry name" value="HISTIDINE KINASE CONTAINING CHEY-HOMOLOGOUS RECEIVER DOMAIN AND PAS DOMAIN-RELATED"/>
    <property type="match status" value="1"/>
</dbReference>
<dbReference type="PROSITE" id="PS50112">
    <property type="entry name" value="PAS"/>
    <property type="match status" value="2"/>
</dbReference>
<dbReference type="PROSITE" id="PS50924">
    <property type="entry name" value="MHYT"/>
    <property type="match status" value="1"/>
</dbReference>
<sequence length="1121" mass="124626">MQWLNNFFVTQVDNSNLMTGDYNYFLVALSIVLAAVASFFALHFASIAQHIVIKKYKNIALVSGSFIMAGGIWSMHFVGMLAFNMGHPVSYDPLLTAVSLIPSILASYVTLKRLIKPNLSVWQLLINGVLVGGGIGTMHYIGMEAMEMDVELRYDPTWFFFSILIAVVLAFIALSTQYYVGKLWIGLSQKWLSSISALIMGSAIAGMHYTGMAGARFISSSDVEMTHMSNDPNSYLSFVVATITLLLSILASNIASQLRYRQLLLEKTASEVRLKTTLDTAVDGIITIDSNGTIKEFNKAACTIFGWQEKDIIHQSFENLFPQKYSDEFNAFLAIFRNTGDTDISGAEREILATDKNGRVFPIRIGVGRVDILDNETLFVAFISDISARKSMEETIKKSEKQYSSLIKNIPGASFRCLMDKDWTAIFISDAIYDVAGWSAANFYNDNISLGKLVHPDDVKSVSAVIDKAIEERHTYKIEYRLRHKEGHYVWVLESSSVIYNEKGDPEWIDGVILDISQRIEMENELRLAKIKAEASVESKSSFLANMSHEIRTPMNAIIGFSDILLDSDVSGENKKHLATISRSARSLLHLLNDILDSAKLEKNKLELDMQVFVLANMVDTVISTLWLQARNKGLELHFEIETDVARAYLGAEDRIRQVLMNILGNAIKFTEKGYVTLTVSQNSDKSIRFSVQDSGIGIPPERLKSIFDPFTQADASMSRRFGGTGLGTSISKQLVTLMGGELHAKSNMGVGSCFYFDLPLIESEMPKEVTLSQLPVITPKKILLADDIEQNLTLLTLLLKRQGHAIFLAKDGIQAIEQFKSLAPDIILMDIQMPNMDGLMATQVIRQYEKENQLSHTPVIALTANVLLEDKLEAQQAGMDGFANKPIDIHALVAEMARVLNETPISLHQEIIDEKASDHKNLQINIGKGLSLWSEMPIYVTELSTFASHNADLINRLLALLSAHKYQEIKILAHAIKGISGNLALLNISNSMVKIERTAQTKNYDLCLKIIHSLSSSLSEFTEELQQLKERFGADLQIQPTSTQVIFSKIELLSLLDTLTLSAGSGEVDDENIDLLISSVPKAMKRQAIEVSKAISDFDFNSAIITLANLKKLIAKESDR</sequence>
<dbReference type="InterPro" id="IPR000014">
    <property type="entry name" value="PAS"/>
</dbReference>
<evidence type="ECO:0000259" key="17">
    <source>
        <dbReference type="PROSITE" id="PS50109"/>
    </source>
</evidence>
<dbReference type="FunFam" id="3.30.565.10:FF:000010">
    <property type="entry name" value="Sensor histidine kinase RcsC"/>
    <property type="match status" value="1"/>
</dbReference>
<feature type="domain" description="PAS" evidence="19">
    <location>
        <begin position="399"/>
        <end position="473"/>
    </location>
</feature>
<dbReference type="InterPro" id="IPR036641">
    <property type="entry name" value="HPT_dom_sf"/>
</dbReference>
<dbReference type="SMART" id="SM00388">
    <property type="entry name" value="HisKA"/>
    <property type="match status" value="1"/>
</dbReference>
<dbReference type="Gene3D" id="3.30.565.10">
    <property type="entry name" value="Histidine kinase-like ATPase, C-terminal domain"/>
    <property type="match status" value="1"/>
</dbReference>
<dbReference type="SUPFAM" id="SSF47226">
    <property type="entry name" value="Histidine-containing phosphotransfer domain, HPT domain"/>
    <property type="match status" value="1"/>
</dbReference>
<dbReference type="EC" id="2.7.13.3" evidence="3"/>
<dbReference type="InterPro" id="IPR011006">
    <property type="entry name" value="CheY-like_superfamily"/>
</dbReference>
<dbReference type="PROSITE" id="PS50109">
    <property type="entry name" value="HIS_KIN"/>
    <property type="match status" value="1"/>
</dbReference>
<dbReference type="PROSITE" id="PS50113">
    <property type="entry name" value="PAC"/>
    <property type="match status" value="1"/>
</dbReference>
<feature type="domain" description="Response regulatory" evidence="18">
    <location>
        <begin position="782"/>
        <end position="901"/>
    </location>
</feature>
<dbReference type="GO" id="GO:0006355">
    <property type="term" value="P:regulation of DNA-templated transcription"/>
    <property type="evidence" value="ECO:0007669"/>
    <property type="project" value="InterPro"/>
</dbReference>
<dbReference type="SUPFAM" id="SSF47384">
    <property type="entry name" value="Homodimeric domain of signal transducing histidine kinase"/>
    <property type="match status" value="1"/>
</dbReference>
<evidence type="ECO:0000256" key="4">
    <source>
        <dbReference type="ARBA" id="ARBA00022475"/>
    </source>
</evidence>
<evidence type="ECO:0000256" key="7">
    <source>
        <dbReference type="ARBA" id="ARBA00022679"/>
    </source>
</evidence>
<dbReference type="CDD" id="cd00082">
    <property type="entry name" value="HisKA"/>
    <property type="match status" value="1"/>
</dbReference>
<evidence type="ECO:0000256" key="1">
    <source>
        <dbReference type="ARBA" id="ARBA00000085"/>
    </source>
</evidence>
<dbReference type="Pfam" id="PF02518">
    <property type="entry name" value="HATPase_c"/>
    <property type="match status" value="1"/>
</dbReference>
<keyword evidence="6 15" id="KW-0597">Phosphoprotein</keyword>
<evidence type="ECO:0000256" key="9">
    <source>
        <dbReference type="ARBA" id="ARBA00022777"/>
    </source>
</evidence>
<dbReference type="InterPro" id="IPR013655">
    <property type="entry name" value="PAS_fold_3"/>
</dbReference>
<dbReference type="SUPFAM" id="SSF55785">
    <property type="entry name" value="PYP-like sensor domain (PAS domain)"/>
    <property type="match status" value="2"/>
</dbReference>
<dbReference type="PROSITE" id="PS50110">
    <property type="entry name" value="RESPONSE_REGULATORY"/>
    <property type="match status" value="1"/>
</dbReference>
<evidence type="ECO:0000256" key="5">
    <source>
        <dbReference type="ARBA" id="ARBA00022519"/>
    </source>
</evidence>
<evidence type="ECO:0000256" key="16">
    <source>
        <dbReference type="PROSITE-ProRule" id="PRU00244"/>
    </source>
</evidence>
<dbReference type="InterPro" id="IPR005467">
    <property type="entry name" value="His_kinase_dom"/>
</dbReference>
<dbReference type="GO" id="GO:0005886">
    <property type="term" value="C:plasma membrane"/>
    <property type="evidence" value="ECO:0007669"/>
    <property type="project" value="UniProtKB-SubCell"/>
</dbReference>
<dbReference type="Pfam" id="PF08447">
    <property type="entry name" value="PAS_3"/>
    <property type="match status" value="1"/>
</dbReference>
<dbReference type="InterPro" id="IPR035965">
    <property type="entry name" value="PAS-like_dom_sf"/>
</dbReference>
<dbReference type="NCBIfam" id="TIGR00229">
    <property type="entry name" value="sensory_box"/>
    <property type="match status" value="2"/>
</dbReference>
<feature type="transmembrane region" description="Helical" evidence="16">
    <location>
        <begin position="89"/>
        <end position="109"/>
    </location>
</feature>
<dbReference type="InterPro" id="IPR013767">
    <property type="entry name" value="PAS_fold"/>
</dbReference>
<reference evidence="23 24" key="1">
    <citation type="submission" date="2016-06" db="EMBL/GenBank/DDBJ databases">
        <title>The sequenced genome of the ice-adhering bacterium Marinomonas primoryensis, from Antarctica.</title>
        <authorList>
            <person name="Graham L."/>
            <person name="Vance T.D.R."/>
            <person name="Davies P.L."/>
        </authorList>
    </citation>
    <scope>NUCLEOTIDE SEQUENCE [LARGE SCALE GENOMIC DNA]</scope>
    <source>
        <strain evidence="23 24">AceL</strain>
    </source>
</reference>
<dbReference type="AlphaFoldDB" id="A0A2Z4PXK4"/>
<evidence type="ECO:0000256" key="10">
    <source>
        <dbReference type="ARBA" id="ARBA00022840"/>
    </source>
</evidence>
<dbReference type="Pfam" id="PF00072">
    <property type="entry name" value="Response_reg"/>
    <property type="match status" value="1"/>
</dbReference>
<dbReference type="InterPro" id="IPR036097">
    <property type="entry name" value="HisK_dim/P_sf"/>
</dbReference>
<name>A0A2Z4PXK4_9GAMM</name>
<gene>
    <name evidence="23" type="ORF">A8139_19410</name>
</gene>
<feature type="transmembrane region" description="Helical" evidence="16">
    <location>
        <begin position="24"/>
        <end position="47"/>
    </location>
</feature>
<keyword evidence="12" id="KW-0902">Two-component regulatory system</keyword>
<dbReference type="EMBL" id="CP016181">
    <property type="protein sequence ID" value="AWY01889.1"/>
    <property type="molecule type" value="Genomic_DNA"/>
</dbReference>
<evidence type="ECO:0000256" key="15">
    <source>
        <dbReference type="PROSITE-ProRule" id="PRU00169"/>
    </source>
</evidence>
<dbReference type="CDD" id="cd17546">
    <property type="entry name" value="REC_hyHK_CKI1_RcsC-like"/>
    <property type="match status" value="1"/>
</dbReference>
<dbReference type="RefSeq" id="WP_112140766.1">
    <property type="nucleotide sequence ID" value="NZ_CP016181.1"/>
</dbReference>
<dbReference type="OrthoDB" id="6110612at2"/>
<feature type="domain" description="HPt" evidence="21">
    <location>
        <begin position="936"/>
        <end position="1029"/>
    </location>
</feature>
<dbReference type="GO" id="GO:0000155">
    <property type="term" value="F:phosphorelay sensor kinase activity"/>
    <property type="evidence" value="ECO:0007669"/>
    <property type="project" value="InterPro"/>
</dbReference>
<keyword evidence="10" id="KW-0067">ATP-binding</keyword>
<dbReference type="PANTHER" id="PTHR43047">
    <property type="entry name" value="TWO-COMPONENT HISTIDINE PROTEIN KINASE"/>
    <property type="match status" value="1"/>
</dbReference>
<dbReference type="Gene3D" id="1.10.287.130">
    <property type="match status" value="1"/>
</dbReference>
<dbReference type="InterPro" id="IPR001610">
    <property type="entry name" value="PAC"/>
</dbReference>
<evidence type="ECO:0000259" key="19">
    <source>
        <dbReference type="PROSITE" id="PS50112"/>
    </source>
</evidence>
<dbReference type="SMART" id="SM00387">
    <property type="entry name" value="HATPase_c"/>
    <property type="match status" value="1"/>
</dbReference>
<dbReference type="PROSITE" id="PS50894">
    <property type="entry name" value="HPT"/>
    <property type="match status" value="1"/>
</dbReference>
<evidence type="ECO:0000256" key="3">
    <source>
        <dbReference type="ARBA" id="ARBA00012438"/>
    </source>
</evidence>
<dbReference type="Proteomes" id="UP000249898">
    <property type="component" value="Chromosome"/>
</dbReference>
<accession>A0A2Z4PXK4</accession>
<keyword evidence="10" id="KW-0547">Nucleotide-binding</keyword>
<evidence type="ECO:0000256" key="11">
    <source>
        <dbReference type="ARBA" id="ARBA00022989"/>
    </source>
</evidence>
<keyword evidence="4" id="KW-1003">Cell membrane</keyword>
<evidence type="ECO:0000259" key="22">
    <source>
        <dbReference type="PROSITE" id="PS50924"/>
    </source>
</evidence>
<dbReference type="Gene3D" id="1.20.120.160">
    <property type="entry name" value="HPT domain"/>
    <property type="match status" value="1"/>
</dbReference>
<dbReference type="InterPro" id="IPR008207">
    <property type="entry name" value="Sig_transdc_His_kin_Hpt_dom"/>
</dbReference>
<dbReference type="SUPFAM" id="SSF52172">
    <property type="entry name" value="CheY-like"/>
    <property type="match status" value="1"/>
</dbReference>
<organism evidence="23 24">
    <name type="scientific">Marinomonas primoryensis</name>
    <dbReference type="NCBI Taxonomy" id="178399"/>
    <lineage>
        <taxon>Bacteria</taxon>
        <taxon>Pseudomonadati</taxon>
        <taxon>Pseudomonadota</taxon>
        <taxon>Gammaproteobacteria</taxon>
        <taxon>Oceanospirillales</taxon>
        <taxon>Oceanospirillaceae</taxon>
        <taxon>Marinomonas</taxon>
    </lineage>
</organism>
<dbReference type="Gene3D" id="3.40.50.2300">
    <property type="match status" value="1"/>
</dbReference>
<dbReference type="InterPro" id="IPR003594">
    <property type="entry name" value="HATPase_dom"/>
</dbReference>
<feature type="domain" description="PAC" evidence="20">
    <location>
        <begin position="476"/>
        <end position="528"/>
    </location>
</feature>
<evidence type="ECO:0000259" key="21">
    <source>
        <dbReference type="PROSITE" id="PS50894"/>
    </source>
</evidence>
<feature type="transmembrane region" description="Helical" evidence="16">
    <location>
        <begin position="59"/>
        <end position="83"/>
    </location>
</feature>
<dbReference type="CDD" id="cd16922">
    <property type="entry name" value="HATPase_EvgS-ArcB-TorS-like"/>
    <property type="match status" value="1"/>
</dbReference>
<evidence type="ECO:0000256" key="6">
    <source>
        <dbReference type="ARBA" id="ARBA00022553"/>
    </source>
</evidence>
<dbReference type="PRINTS" id="PR00344">
    <property type="entry name" value="BCTRLSENSOR"/>
</dbReference>
<comment type="catalytic activity">
    <reaction evidence="1">
        <text>ATP + protein L-histidine = ADP + protein N-phospho-L-histidine.</text>
        <dbReference type="EC" id="2.7.13.3"/>
    </reaction>
</comment>
<dbReference type="Pfam" id="PF03707">
    <property type="entry name" value="MHYT"/>
    <property type="match status" value="3"/>
</dbReference>
<dbReference type="SMART" id="SM00448">
    <property type="entry name" value="REC"/>
    <property type="match status" value="1"/>
</dbReference>
<evidence type="ECO:0000313" key="23">
    <source>
        <dbReference type="EMBL" id="AWY01889.1"/>
    </source>
</evidence>
<keyword evidence="13 16" id="KW-0472">Membrane</keyword>
<feature type="transmembrane region" description="Helical" evidence="16">
    <location>
        <begin position="158"/>
        <end position="180"/>
    </location>
</feature>
<feature type="domain" description="Histidine kinase" evidence="17">
    <location>
        <begin position="546"/>
        <end position="763"/>
    </location>
</feature>
<feature type="modified residue" description="Phosphohistidine" evidence="14">
    <location>
        <position position="975"/>
    </location>
</feature>
<evidence type="ECO:0000256" key="13">
    <source>
        <dbReference type="ARBA" id="ARBA00023136"/>
    </source>
</evidence>
<evidence type="ECO:0000313" key="24">
    <source>
        <dbReference type="Proteomes" id="UP000249898"/>
    </source>
</evidence>
<keyword evidence="5" id="KW-0997">Cell inner membrane</keyword>
<keyword evidence="7" id="KW-0808">Transferase</keyword>
<feature type="modified residue" description="4-aspartylphosphate" evidence="15">
    <location>
        <position position="831"/>
    </location>
</feature>
<dbReference type="Gene3D" id="3.30.450.20">
    <property type="entry name" value="PAS domain"/>
    <property type="match status" value="2"/>
</dbReference>
<feature type="transmembrane region" description="Helical" evidence="16">
    <location>
        <begin position="121"/>
        <end position="142"/>
    </location>
</feature>
<dbReference type="Pfam" id="PF00512">
    <property type="entry name" value="HisKA"/>
    <property type="match status" value="1"/>
</dbReference>
<evidence type="ECO:0000259" key="18">
    <source>
        <dbReference type="PROSITE" id="PS50110"/>
    </source>
</evidence>
<feature type="transmembrane region" description="Helical" evidence="16">
    <location>
        <begin position="235"/>
        <end position="255"/>
    </location>
</feature>
<dbReference type="InterPro" id="IPR004358">
    <property type="entry name" value="Sig_transdc_His_kin-like_C"/>
</dbReference>
<keyword evidence="9 23" id="KW-0418">Kinase</keyword>
<evidence type="ECO:0000256" key="14">
    <source>
        <dbReference type="PROSITE-ProRule" id="PRU00110"/>
    </source>
</evidence>
<dbReference type="InterPro" id="IPR036890">
    <property type="entry name" value="HATPase_C_sf"/>
</dbReference>
<feature type="domain" description="PAS" evidence="19">
    <location>
        <begin position="270"/>
        <end position="323"/>
    </location>
</feature>
<evidence type="ECO:0000256" key="8">
    <source>
        <dbReference type="ARBA" id="ARBA00022692"/>
    </source>
</evidence>
<dbReference type="SMART" id="SM00091">
    <property type="entry name" value="PAS"/>
    <property type="match status" value="2"/>
</dbReference>
<dbReference type="SUPFAM" id="SSF55874">
    <property type="entry name" value="ATPase domain of HSP90 chaperone/DNA topoisomerase II/histidine kinase"/>
    <property type="match status" value="1"/>
</dbReference>
<evidence type="ECO:0000259" key="20">
    <source>
        <dbReference type="PROSITE" id="PS50113"/>
    </source>
</evidence>
<keyword evidence="11 16" id="KW-1133">Transmembrane helix</keyword>
<evidence type="ECO:0000256" key="12">
    <source>
        <dbReference type="ARBA" id="ARBA00023012"/>
    </source>
</evidence>
<keyword evidence="8 16" id="KW-0812">Transmembrane</keyword>
<dbReference type="InterPro" id="IPR000700">
    <property type="entry name" value="PAS-assoc_C"/>
</dbReference>
<comment type="subcellular location">
    <subcellularLocation>
        <location evidence="2">Cell inner membrane</location>
        <topology evidence="2">Multi-pass membrane protein</topology>
    </subcellularLocation>
</comment>